<organism evidence="15 16">
    <name type="scientific">Methylorubrum extorquens</name>
    <name type="common">Methylobacterium dichloromethanicum</name>
    <name type="synonym">Methylobacterium extorquens</name>
    <dbReference type="NCBI Taxonomy" id="408"/>
    <lineage>
        <taxon>Bacteria</taxon>
        <taxon>Pseudomonadati</taxon>
        <taxon>Pseudomonadota</taxon>
        <taxon>Alphaproteobacteria</taxon>
        <taxon>Hyphomicrobiales</taxon>
        <taxon>Methylobacteriaceae</taxon>
        <taxon>Methylorubrum</taxon>
    </lineage>
</organism>
<feature type="domain" description="ACT-like" evidence="14">
    <location>
        <begin position="462"/>
        <end position="533"/>
    </location>
</feature>
<dbReference type="EC" id="4.3.1.19" evidence="13"/>
<dbReference type="FunFam" id="3.40.1020.10:FF:000001">
    <property type="entry name" value="L-threonine dehydratase"/>
    <property type="match status" value="1"/>
</dbReference>
<evidence type="ECO:0000313" key="15">
    <source>
        <dbReference type="EMBL" id="SOR29330.1"/>
    </source>
</evidence>
<evidence type="ECO:0000256" key="2">
    <source>
        <dbReference type="ARBA" id="ARBA00001933"/>
    </source>
</evidence>
<comment type="subunit">
    <text evidence="5 13">Homotetramer.</text>
</comment>
<dbReference type="PROSITE" id="PS51672">
    <property type="entry name" value="ACT_LIKE"/>
    <property type="match status" value="2"/>
</dbReference>
<dbReference type="CDD" id="cd01562">
    <property type="entry name" value="Thr-dehyd"/>
    <property type="match status" value="1"/>
</dbReference>
<evidence type="ECO:0000256" key="12">
    <source>
        <dbReference type="ARBA" id="ARBA00025527"/>
    </source>
</evidence>
<dbReference type="InterPro" id="IPR005787">
    <property type="entry name" value="Thr_deHydtase_biosynth"/>
</dbReference>
<dbReference type="PANTHER" id="PTHR48078">
    <property type="entry name" value="THREONINE DEHYDRATASE, MITOCHONDRIAL-RELATED"/>
    <property type="match status" value="1"/>
</dbReference>
<reference evidence="16" key="1">
    <citation type="submission" date="2017-10" db="EMBL/GenBank/DDBJ databases">
        <authorList>
            <person name="Regsiter A."/>
            <person name="William W."/>
        </authorList>
    </citation>
    <scope>NUCLEOTIDE SEQUENCE [LARGE SCALE GENOMIC DNA]</scope>
</reference>
<dbReference type="SUPFAM" id="SSF55021">
    <property type="entry name" value="ACT-like"/>
    <property type="match status" value="1"/>
</dbReference>
<evidence type="ECO:0000256" key="8">
    <source>
        <dbReference type="ARBA" id="ARBA00022737"/>
    </source>
</evidence>
<dbReference type="GO" id="GO:0003941">
    <property type="term" value="F:L-serine ammonia-lyase activity"/>
    <property type="evidence" value="ECO:0007669"/>
    <property type="project" value="TreeGrafter"/>
</dbReference>
<dbReference type="AlphaFoldDB" id="A0A2N9AQA7"/>
<evidence type="ECO:0000256" key="9">
    <source>
        <dbReference type="ARBA" id="ARBA00022898"/>
    </source>
</evidence>
<dbReference type="Gene3D" id="3.40.1020.10">
    <property type="entry name" value="Biosynthetic Threonine Deaminase, Domain 3"/>
    <property type="match status" value="1"/>
</dbReference>
<dbReference type="InterPro" id="IPR038110">
    <property type="entry name" value="TD_ACT-like_sf"/>
</dbReference>
<comment type="catalytic activity">
    <reaction evidence="1 13">
        <text>L-threonine = 2-oxobutanoate + NH4(+)</text>
        <dbReference type="Rhea" id="RHEA:22108"/>
        <dbReference type="ChEBI" id="CHEBI:16763"/>
        <dbReference type="ChEBI" id="CHEBI:28938"/>
        <dbReference type="ChEBI" id="CHEBI:57926"/>
        <dbReference type="EC" id="4.3.1.19"/>
    </reaction>
</comment>
<dbReference type="NCBIfam" id="TIGR01124">
    <property type="entry name" value="ilvA_2Cterm"/>
    <property type="match status" value="1"/>
</dbReference>
<evidence type="ECO:0000256" key="7">
    <source>
        <dbReference type="ARBA" id="ARBA00022624"/>
    </source>
</evidence>
<keyword evidence="11 13" id="KW-0100">Branched-chain amino acid biosynthesis</keyword>
<dbReference type="Pfam" id="PF00291">
    <property type="entry name" value="PALP"/>
    <property type="match status" value="1"/>
</dbReference>
<dbReference type="NCBIfam" id="NF009130">
    <property type="entry name" value="PRK12483.1"/>
    <property type="match status" value="1"/>
</dbReference>
<dbReference type="PROSITE" id="PS00165">
    <property type="entry name" value="DEHYDRATASE_SER_THR"/>
    <property type="match status" value="1"/>
</dbReference>
<gene>
    <name evidence="13 15" type="primary">ilvA</name>
    <name evidence="15" type="ORF">TK0001_2728</name>
</gene>
<sequence>MPGSGSDGAALPLASRPRIPAAEGLSPGRALPDAAAESLPVTDYIKKILSARVYDVAIESPLDPMPRLTKRLGRPVLLKREDLQPVFSFKLRGAYNKMASLPQERLESGVICASAGNHAQGVALAAAKLGVRAVIVMPRTTPAIKVDACRARGAEVVLHGDAFDEALAEARRLEAQWGLTFLHPFDDPEVIAGQGTIGMEILHQHTGPIEAIFVPIGGGGLAAGIATFVKYLRPETKVIGVEPDDAATMSEALRAGDRVMLPSVGLFADGVAVRQAGEETFRLCREHLDAVITVDTDAMCAAVKDIFDDTRAISEPSGALSLAGAKAWSAMNPGAGPLVAISSGANLNFDRLRHIAERAEIGEQREVLLGVTIPERPGAYRAFIGALGPRAITEFNYRYAQGSDARIFVGINLPGGKPEKRDLIAALESAGYRVADMSDNEMAKVHVRYMVGGRAAGLADERLYRFQFPERPGALMKFLEALGDGFNISLFHYRNHGADYGRVLAGIEVPTAERARFDAALEALAYPYVDETDNPAYRLFLDNGIGAADH</sequence>
<dbReference type="InterPro" id="IPR045865">
    <property type="entry name" value="ACT-like_dom_sf"/>
</dbReference>
<evidence type="ECO:0000256" key="6">
    <source>
        <dbReference type="ARBA" id="ARBA00022605"/>
    </source>
</evidence>
<evidence type="ECO:0000256" key="1">
    <source>
        <dbReference type="ARBA" id="ARBA00001274"/>
    </source>
</evidence>
<dbReference type="GO" id="GO:0004794">
    <property type="term" value="F:threonine deaminase activity"/>
    <property type="evidence" value="ECO:0007669"/>
    <property type="project" value="UniProtKB-UniRule"/>
</dbReference>
<name>A0A2N9AQA7_METEX</name>
<feature type="domain" description="ACT-like" evidence="14">
    <location>
        <begin position="367"/>
        <end position="439"/>
    </location>
</feature>
<comment type="cofactor">
    <cofactor evidence="2 13">
        <name>pyridoxal 5'-phosphate</name>
        <dbReference type="ChEBI" id="CHEBI:597326"/>
    </cofactor>
</comment>
<dbReference type="InterPro" id="IPR036052">
    <property type="entry name" value="TrpB-like_PALP_sf"/>
</dbReference>
<dbReference type="UniPathway" id="UPA00047">
    <property type="reaction ID" value="UER00054"/>
</dbReference>
<accession>A0A2N9AQA7</accession>
<dbReference type="SUPFAM" id="SSF53686">
    <property type="entry name" value="Tryptophan synthase beta subunit-like PLP-dependent enzymes"/>
    <property type="match status" value="1"/>
</dbReference>
<dbReference type="GO" id="GO:0006565">
    <property type="term" value="P:L-serine catabolic process"/>
    <property type="evidence" value="ECO:0007669"/>
    <property type="project" value="TreeGrafter"/>
</dbReference>
<dbReference type="CDD" id="cd04906">
    <property type="entry name" value="ACT_ThrD-I_1"/>
    <property type="match status" value="1"/>
</dbReference>
<dbReference type="GO" id="GO:0009097">
    <property type="term" value="P:isoleucine biosynthetic process"/>
    <property type="evidence" value="ECO:0007669"/>
    <property type="project" value="UniProtKB-UniRule"/>
</dbReference>
<keyword evidence="6 13" id="KW-0028">Amino-acid biosynthesis</keyword>
<dbReference type="InterPro" id="IPR001926">
    <property type="entry name" value="TrpB-like_PALP"/>
</dbReference>
<evidence type="ECO:0000256" key="11">
    <source>
        <dbReference type="ARBA" id="ARBA00023304"/>
    </source>
</evidence>
<keyword evidence="7 13" id="KW-0412">Isoleucine biosynthesis</keyword>
<dbReference type="InterPro" id="IPR050147">
    <property type="entry name" value="Ser/Thr_Dehydratase"/>
</dbReference>
<comment type="function">
    <text evidence="12 13">Catalyzes the anaerobic formation of alpha-ketobutyrate and ammonia from threonine in a two-step reaction. The first step involved a dehydration of threonine and a production of enamine intermediates (aminocrotonate), which tautomerizes to its imine form (iminobutyrate). Both intermediates are unstable and short-lived. The second step is the nonenzymatic hydrolysis of the enamine/imine intermediates to form 2-ketobutyrate and free ammonia. In the low water environment of the cell, the second step is accelerated by RidA.</text>
</comment>
<evidence type="ECO:0000256" key="5">
    <source>
        <dbReference type="ARBA" id="ARBA00011881"/>
    </source>
</evidence>
<evidence type="ECO:0000256" key="3">
    <source>
        <dbReference type="ARBA" id="ARBA00004810"/>
    </source>
</evidence>
<dbReference type="NCBIfam" id="NF006674">
    <property type="entry name" value="PRK09224.1"/>
    <property type="match status" value="1"/>
</dbReference>
<keyword evidence="10 13" id="KW-0456">Lyase</keyword>
<dbReference type="Gene3D" id="3.40.50.1100">
    <property type="match status" value="2"/>
</dbReference>
<keyword evidence="8" id="KW-0677">Repeat</keyword>
<dbReference type="GO" id="GO:0030170">
    <property type="term" value="F:pyridoxal phosphate binding"/>
    <property type="evidence" value="ECO:0007669"/>
    <property type="project" value="InterPro"/>
</dbReference>
<proteinExistence type="inferred from homology"/>
<keyword evidence="9 13" id="KW-0663">Pyridoxal phosphate</keyword>
<comment type="pathway">
    <text evidence="3 13">Amino-acid biosynthesis; L-isoleucine biosynthesis; 2-oxobutanoate from L-threonine: step 1/1.</text>
</comment>
<dbReference type="InterPro" id="IPR001721">
    <property type="entry name" value="TD_ACT-like"/>
</dbReference>
<dbReference type="EMBL" id="LT962688">
    <property type="protein sequence ID" value="SOR29330.1"/>
    <property type="molecule type" value="Genomic_DNA"/>
</dbReference>
<dbReference type="Proteomes" id="UP000233769">
    <property type="component" value="Chromosome tk0001"/>
</dbReference>
<evidence type="ECO:0000259" key="14">
    <source>
        <dbReference type="PROSITE" id="PS51672"/>
    </source>
</evidence>
<evidence type="ECO:0000313" key="16">
    <source>
        <dbReference type="Proteomes" id="UP000233769"/>
    </source>
</evidence>
<evidence type="ECO:0000256" key="4">
    <source>
        <dbReference type="ARBA" id="ARBA00010869"/>
    </source>
</evidence>
<protein>
    <recommendedName>
        <fullName evidence="13">L-threonine dehydratase</fullName>
        <ecNumber evidence="13">4.3.1.19</ecNumber>
    </recommendedName>
    <alternativeName>
        <fullName evidence="13">Threonine deaminase</fullName>
    </alternativeName>
</protein>
<comment type="similarity">
    <text evidence="4 13">Belongs to the serine/threonine dehydratase family.</text>
</comment>
<dbReference type="CDD" id="cd04907">
    <property type="entry name" value="ACT_ThrD-I_2"/>
    <property type="match status" value="1"/>
</dbReference>
<dbReference type="GO" id="GO:0006567">
    <property type="term" value="P:L-threonine catabolic process"/>
    <property type="evidence" value="ECO:0007669"/>
    <property type="project" value="TreeGrafter"/>
</dbReference>
<evidence type="ECO:0000256" key="10">
    <source>
        <dbReference type="ARBA" id="ARBA00023239"/>
    </source>
</evidence>
<dbReference type="FunFam" id="3.40.50.1100:FF:000008">
    <property type="entry name" value="L-threonine dehydratase"/>
    <property type="match status" value="1"/>
</dbReference>
<dbReference type="PANTHER" id="PTHR48078:SF11">
    <property type="entry name" value="THREONINE DEHYDRATASE, MITOCHONDRIAL"/>
    <property type="match status" value="1"/>
</dbReference>
<dbReference type="Pfam" id="PF00585">
    <property type="entry name" value="Thr_dehydrat_C"/>
    <property type="match status" value="2"/>
</dbReference>
<evidence type="ECO:0000256" key="13">
    <source>
        <dbReference type="RuleBase" id="RU362012"/>
    </source>
</evidence>
<dbReference type="InterPro" id="IPR000634">
    <property type="entry name" value="Ser/Thr_deHydtase_PyrdxlP-BS"/>
</dbReference>